<dbReference type="GO" id="GO:0050661">
    <property type="term" value="F:NADP binding"/>
    <property type="evidence" value="ECO:0007669"/>
    <property type="project" value="TreeGrafter"/>
</dbReference>
<dbReference type="InterPro" id="IPR013328">
    <property type="entry name" value="6PGD_dom2"/>
</dbReference>
<keyword evidence="3" id="KW-1185">Reference proteome</keyword>
<dbReference type="STRING" id="931890.G8JT86"/>
<dbReference type="EMBL" id="CP002500">
    <property type="protein sequence ID" value="AET39239.1"/>
    <property type="molecule type" value="Genomic_DNA"/>
</dbReference>
<reference evidence="3" key="1">
    <citation type="journal article" date="2012" name="G3 (Bethesda)">
        <title>Pichia sorbitophila, an interspecies yeast hybrid reveals early steps of genome resolution following polyploidization.</title>
        <authorList>
            <person name="Leh Louis V."/>
            <person name="Despons L."/>
            <person name="Friedrich A."/>
            <person name="Martin T."/>
            <person name="Durrens P."/>
            <person name="Casaregola S."/>
            <person name="Neuveglise C."/>
            <person name="Fairhead C."/>
            <person name="Marck C."/>
            <person name="Cruz J.A."/>
            <person name="Straub M.L."/>
            <person name="Kugler V."/>
            <person name="Sacerdot C."/>
            <person name="Uzunov Z."/>
            <person name="Thierry A."/>
            <person name="Weiss S."/>
            <person name="Bleykasten C."/>
            <person name="De Montigny J."/>
            <person name="Jacques N."/>
            <person name="Jung P."/>
            <person name="Lemaire M."/>
            <person name="Mallet S."/>
            <person name="Morel G."/>
            <person name="Richard G.F."/>
            <person name="Sarkar A."/>
            <person name="Savel G."/>
            <person name="Schacherer J."/>
            <person name="Seret M.L."/>
            <person name="Talla E."/>
            <person name="Samson G."/>
            <person name="Jubin C."/>
            <person name="Poulain J."/>
            <person name="Vacherie B."/>
            <person name="Barbe V."/>
            <person name="Pelletier E."/>
            <person name="Sherman D.J."/>
            <person name="Westhof E."/>
            <person name="Weissenbach J."/>
            <person name="Baret P.V."/>
            <person name="Wincker P."/>
            <person name="Gaillardin C."/>
            <person name="Dujon B."/>
            <person name="Souciet J.L."/>
        </authorList>
    </citation>
    <scope>NUCLEOTIDE SEQUENCE [LARGE SCALE GENOMIC DNA]</scope>
    <source>
        <strain evidence="3">CBS 270.75 / DBVPG 7215 / KCTC 17166 / NRRL Y-17582</strain>
    </source>
</reference>
<dbReference type="eggNOG" id="ENOG502RI8G">
    <property type="taxonomic scope" value="Eukaryota"/>
</dbReference>
<dbReference type="KEGG" id="erc:Ecym_4162"/>
<evidence type="ECO:0000313" key="2">
    <source>
        <dbReference type="EMBL" id="AET39239.1"/>
    </source>
</evidence>
<evidence type="ECO:0000313" key="3">
    <source>
        <dbReference type="Proteomes" id="UP000006790"/>
    </source>
</evidence>
<dbReference type="FunCoup" id="G8JT86">
    <property type="interactions" value="26"/>
</dbReference>
<protein>
    <recommendedName>
        <fullName evidence="1">Ketopantoate reductase C-terminal domain-containing protein</fullName>
    </recommendedName>
</protein>
<name>G8JT86_ERECY</name>
<dbReference type="HOGENOM" id="CLU_031468_10_2_1"/>
<dbReference type="GO" id="GO:0045182">
    <property type="term" value="F:translation regulator activity"/>
    <property type="evidence" value="ECO:0007669"/>
    <property type="project" value="EnsemblFungi"/>
</dbReference>
<sequence length="372" mass="42213">MSIPRVYAVGATPVASYVSYEIAKLSLQPKVPQVVLLLQDLKKLHRFLQNDSKLSFTTGGHRSDIQFMASGKPPTFGSDRLLEIENLIVGEPSRKSFSMSLNKYKKSTTPHSSILLLNPEFGLIENIYRYVWPDPSDRPQLYVGLTQQDRLKKVSEFEVKLMGSGPIHLSISPIPKNLPSYNYDDDVKYLQESIESNGLLGLLNNLKSDTVDHTIMPIFYPFGQLLLVRLRELFLASCIEPLAVLYGCQKYGELLKLEHTEGLVKSLLQEQISIFKKAYPFVENIPKSNKTLCIDELSVALWKRVKWMEHVNPKMQQDIQALNSTNVNSLNGYFVSLANYRKVACPLNQMMLSLIKDRALIGKNRALSDKYL</sequence>
<dbReference type="RefSeq" id="XP_003646056.1">
    <property type="nucleotide sequence ID" value="XM_003646008.1"/>
</dbReference>
<dbReference type="InterPro" id="IPR013752">
    <property type="entry name" value="KPA_reductase"/>
</dbReference>
<dbReference type="InterPro" id="IPR050838">
    <property type="entry name" value="Ketopantoate_reductase"/>
</dbReference>
<feature type="domain" description="Ketopantoate reductase C-terminal" evidence="1">
    <location>
        <begin position="226"/>
        <end position="357"/>
    </location>
</feature>
<dbReference type="OrthoDB" id="73846at2759"/>
<dbReference type="GO" id="GO:0070131">
    <property type="term" value="P:positive regulation of mitochondrial translation"/>
    <property type="evidence" value="ECO:0007669"/>
    <property type="project" value="EnsemblFungi"/>
</dbReference>
<dbReference type="SUPFAM" id="SSF48179">
    <property type="entry name" value="6-phosphogluconate dehydrogenase C-terminal domain-like"/>
    <property type="match status" value="1"/>
</dbReference>
<dbReference type="AlphaFoldDB" id="G8JT86"/>
<dbReference type="Gene3D" id="1.10.1040.10">
    <property type="entry name" value="N-(1-d-carboxylethyl)-l-norvaline Dehydrogenase, domain 2"/>
    <property type="match status" value="1"/>
</dbReference>
<dbReference type="InParanoid" id="G8JT86"/>
<dbReference type="GO" id="GO:0005761">
    <property type="term" value="C:mitochondrial ribosome"/>
    <property type="evidence" value="ECO:0007669"/>
    <property type="project" value="EnsemblFungi"/>
</dbReference>
<dbReference type="PANTHER" id="PTHR43765">
    <property type="entry name" value="2-DEHYDROPANTOATE 2-REDUCTASE-RELATED"/>
    <property type="match status" value="1"/>
</dbReference>
<dbReference type="Pfam" id="PF08546">
    <property type="entry name" value="ApbA_C"/>
    <property type="match status" value="1"/>
</dbReference>
<accession>G8JT86</accession>
<dbReference type="OMA" id="NCKWNDI"/>
<evidence type="ECO:0000259" key="1">
    <source>
        <dbReference type="Pfam" id="PF08546"/>
    </source>
</evidence>
<dbReference type="InterPro" id="IPR008927">
    <property type="entry name" value="6-PGluconate_DH-like_C_sf"/>
</dbReference>
<dbReference type="PANTHER" id="PTHR43765:SF4">
    <property type="entry name" value="CYTOCHROME B TRANSLATIONAL ACTIVATOR PROTEIN CBS2"/>
    <property type="match status" value="1"/>
</dbReference>
<proteinExistence type="predicted"/>
<dbReference type="GeneID" id="11469342"/>
<gene>
    <name evidence="2" type="ordered locus">Ecym_4162</name>
</gene>
<dbReference type="Proteomes" id="UP000006790">
    <property type="component" value="Chromosome 4"/>
</dbReference>
<dbReference type="GO" id="GO:0008677">
    <property type="term" value="F:2-dehydropantoate 2-reductase activity"/>
    <property type="evidence" value="ECO:0007669"/>
    <property type="project" value="TreeGrafter"/>
</dbReference>
<organism evidence="2 3">
    <name type="scientific">Eremothecium cymbalariae (strain CBS 270.75 / DBVPG 7215 / KCTC 17166 / NRRL Y-17582)</name>
    <name type="common">Yeast</name>
    <dbReference type="NCBI Taxonomy" id="931890"/>
    <lineage>
        <taxon>Eukaryota</taxon>
        <taxon>Fungi</taxon>
        <taxon>Dikarya</taxon>
        <taxon>Ascomycota</taxon>
        <taxon>Saccharomycotina</taxon>
        <taxon>Saccharomycetes</taxon>
        <taxon>Saccharomycetales</taxon>
        <taxon>Saccharomycetaceae</taxon>
        <taxon>Eremothecium</taxon>
    </lineage>
</organism>